<dbReference type="AlphaFoldDB" id="A0AAU8TEY3"/>
<evidence type="ECO:0000256" key="2">
    <source>
        <dbReference type="ARBA" id="ARBA00022692"/>
    </source>
</evidence>
<keyword evidence="7" id="KW-0489">Methyltransferase</keyword>
<dbReference type="RefSeq" id="WP_414691994.1">
    <property type="nucleotide sequence ID" value="NZ_CP010027.1"/>
</dbReference>
<evidence type="ECO:0000313" key="8">
    <source>
        <dbReference type="Proteomes" id="UP000032614"/>
    </source>
</evidence>
<proteinExistence type="predicted"/>
<feature type="compositionally biased region" description="Gly residues" evidence="5">
    <location>
        <begin position="32"/>
        <end position="43"/>
    </location>
</feature>
<evidence type="ECO:0000256" key="3">
    <source>
        <dbReference type="ARBA" id="ARBA00022989"/>
    </source>
</evidence>
<dbReference type="Gene3D" id="1.20.120.1630">
    <property type="match status" value="1"/>
</dbReference>
<keyword evidence="4 6" id="KW-0472">Membrane</keyword>
<gene>
    <name evidence="7" type="ORF">OI25_6948</name>
</gene>
<sequence>MTETTRSGEVDREGSLENAANGEPASAAARVGGEGSGEGSGEYGGEDRAMAAGGWREAAVEIAARVAAGFMLSIFTYAAVRQWLVAPTRITLLLLVVSAFMTLGLSLFARVPSKRDWTPFAFICSVGGTFYFLAVRLSPGTQLIPELAGASLQLLGIFWQMFAKVSLSRSFGILPANRGVISHGAYRFMRHPMYLGYFLTDIGFLLANFGIQNVIVYGCQFALQIGRIVREERLLSEDELYRAYRGKVRFRVIPGVF</sequence>
<feature type="transmembrane region" description="Helical" evidence="6">
    <location>
        <begin position="62"/>
        <end position="80"/>
    </location>
</feature>
<keyword evidence="7" id="KW-0808">Transferase</keyword>
<dbReference type="Proteomes" id="UP000032614">
    <property type="component" value="Chromosome 2"/>
</dbReference>
<dbReference type="PANTHER" id="PTHR12714:SF9">
    <property type="entry name" value="PROTEIN-S-ISOPRENYLCYSTEINE O-METHYLTRANSFERASE"/>
    <property type="match status" value="1"/>
</dbReference>
<protein>
    <submittedName>
        <fullName evidence="7">Isoprenylcysteine carboxyl methyltransferase family protein</fullName>
    </submittedName>
</protein>
<feature type="transmembrane region" description="Helical" evidence="6">
    <location>
        <begin position="147"/>
        <end position="167"/>
    </location>
</feature>
<evidence type="ECO:0000256" key="4">
    <source>
        <dbReference type="ARBA" id="ARBA00023136"/>
    </source>
</evidence>
<dbReference type="GO" id="GO:0032259">
    <property type="term" value="P:methylation"/>
    <property type="evidence" value="ECO:0007669"/>
    <property type="project" value="UniProtKB-KW"/>
</dbReference>
<dbReference type="GeneID" id="66520699"/>
<feature type="compositionally biased region" description="Low complexity" evidence="5">
    <location>
        <begin position="17"/>
        <end position="29"/>
    </location>
</feature>
<feature type="transmembrane region" description="Helical" evidence="6">
    <location>
        <begin position="202"/>
        <end position="223"/>
    </location>
</feature>
<dbReference type="PANTHER" id="PTHR12714">
    <property type="entry name" value="PROTEIN-S ISOPRENYLCYSTEINE O-METHYLTRANSFERASE"/>
    <property type="match status" value="1"/>
</dbReference>
<feature type="region of interest" description="Disordered" evidence="5">
    <location>
        <begin position="1"/>
        <end position="44"/>
    </location>
</feature>
<name>A0AAU8TEY3_9BURK</name>
<evidence type="ECO:0000256" key="6">
    <source>
        <dbReference type="SAM" id="Phobius"/>
    </source>
</evidence>
<feature type="transmembrane region" description="Helical" evidence="6">
    <location>
        <begin position="117"/>
        <end position="135"/>
    </location>
</feature>
<dbReference type="Pfam" id="PF04140">
    <property type="entry name" value="ICMT"/>
    <property type="match status" value="1"/>
</dbReference>
<evidence type="ECO:0000256" key="1">
    <source>
        <dbReference type="ARBA" id="ARBA00004141"/>
    </source>
</evidence>
<reference evidence="7 8" key="1">
    <citation type="journal article" date="2015" name="Genome Announc.">
        <title>Complete genome sequences for 59 burkholderia isolates, both pathogenic and near neighbor.</title>
        <authorList>
            <person name="Johnson S.L."/>
            <person name="Bishop-Lilly K.A."/>
            <person name="Ladner J.T."/>
            <person name="Daligault H.E."/>
            <person name="Davenport K.W."/>
            <person name="Jaissle J."/>
            <person name="Frey K.G."/>
            <person name="Koroleva G.I."/>
            <person name="Bruce D.C."/>
            <person name="Coyne S.R."/>
            <person name="Broomall S.M."/>
            <person name="Li P.E."/>
            <person name="Teshima H."/>
            <person name="Gibbons H.S."/>
            <person name="Palacios G.F."/>
            <person name="Rosenzweig C.N."/>
            <person name="Redden C.L."/>
            <person name="Xu Y."/>
            <person name="Minogue T.D."/>
            <person name="Chain P.S."/>
        </authorList>
    </citation>
    <scope>NUCLEOTIDE SEQUENCE [LARGE SCALE GENOMIC DNA]</scope>
    <source>
        <strain evidence="7 8">ATCC BAA-463</strain>
    </source>
</reference>
<feature type="transmembrane region" description="Helical" evidence="6">
    <location>
        <begin position="92"/>
        <end position="111"/>
    </location>
</feature>
<feature type="compositionally biased region" description="Basic and acidic residues" evidence="5">
    <location>
        <begin position="1"/>
        <end position="15"/>
    </location>
</feature>
<dbReference type="InterPro" id="IPR007269">
    <property type="entry name" value="ICMT_MeTrfase"/>
</dbReference>
<accession>A0AAU8TEY3</accession>
<keyword evidence="2 6" id="KW-0812">Transmembrane</keyword>
<dbReference type="KEGG" id="bfn:OI25_6948"/>
<keyword evidence="3 6" id="KW-1133">Transmembrane helix</keyword>
<dbReference type="GO" id="GO:0016020">
    <property type="term" value="C:membrane"/>
    <property type="evidence" value="ECO:0007669"/>
    <property type="project" value="UniProtKB-SubCell"/>
</dbReference>
<dbReference type="GO" id="GO:0004671">
    <property type="term" value="F:protein C-terminal S-isoprenylcysteine carboxyl O-methyltransferase activity"/>
    <property type="evidence" value="ECO:0007669"/>
    <property type="project" value="InterPro"/>
</dbReference>
<evidence type="ECO:0000313" key="7">
    <source>
        <dbReference type="EMBL" id="AJZ62452.1"/>
    </source>
</evidence>
<organism evidence="7 8">
    <name type="scientific">Paraburkholderia fungorum</name>
    <dbReference type="NCBI Taxonomy" id="134537"/>
    <lineage>
        <taxon>Bacteria</taxon>
        <taxon>Pseudomonadati</taxon>
        <taxon>Pseudomonadota</taxon>
        <taxon>Betaproteobacteria</taxon>
        <taxon>Burkholderiales</taxon>
        <taxon>Burkholderiaceae</taxon>
        <taxon>Paraburkholderia</taxon>
    </lineage>
</organism>
<comment type="subcellular location">
    <subcellularLocation>
        <location evidence="1">Membrane</location>
        <topology evidence="1">Multi-pass membrane protein</topology>
    </subcellularLocation>
</comment>
<evidence type="ECO:0000256" key="5">
    <source>
        <dbReference type="SAM" id="MobiDB-lite"/>
    </source>
</evidence>
<dbReference type="EMBL" id="CP010027">
    <property type="protein sequence ID" value="AJZ62452.1"/>
    <property type="molecule type" value="Genomic_DNA"/>
</dbReference>